<keyword evidence="2 6" id="KW-0489">Methyltransferase</keyword>
<feature type="binding site" evidence="6 7">
    <location>
        <position position="109"/>
    </location>
    <ligand>
        <name>S-adenosyl-L-methionine</name>
        <dbReference type="ChEBI" id="CHEBI:59789"/>
    </ligand>
</feature>
<dbReference type="EMBL" id="JAJHZM010000011">
    <property type="protein sequence ID" value="MDC4181971.1"/>
    <property type="molecule type" value="Genomic_DNA"/>
</dbReference>
<sequence>MSSKINIVLYQPQDPRNAGNIARSCVGFNATLHMIHPFGFFITDEKFKRAGLDYWDKLELKQYASFDEFLNKNKIQDNLFLFTKKATNYLSNIDFNDYLDNKGVFLIFGKETSGLPNELLEKYQNYLVKIPMHDNIRSFNLSNSVICALYELSRQNQFKNTK</sequence>
<name>A0AAW6HNZ7_9MOLU</name>
<evidence type="ECO:0000256" key="3">
    <source>
        <dbReference type="ARBA" id="ARBA00022679"/>
    </source>
</evidence>
<dbReference type="EC" id="2.1.1.207" evidence="6"/>
<keyword evidence="1 6" id="KW-0963">Cytoplasm</keyword>
<comment type="catalytic activity">
    <reaction evidence="6">
        <text>cytidine(34) in tRNA + S-adenosyl-L-methionine = 2'-O-methylcytidine(34) in tRNA + S-adenosyl-L-homocysteine + H(+)</text>
        <dbReference type="Rhea" id="RHEA:43084"/>
        <dbReference type="Rhea" id="RHEA-COMP:10331"/>
        <dbReference type="Rhea" id="RHEA-COMP:10332"/>
        <dbReference type="ChEBI" id="CHEBI:15378"/>
        <dbReference type="ChEBI" id="CHEBI:57856"/>
        <dbReference type="ChEBI" id="CHEBI:59789"/>
        <dbReference type="ChEBI" id="CHEBI:74495"/>
        <dbReference type="ChEBI" id="CHEBI:82748"/>
        <dbReference type="EC" id="2.1.1.207"/>
    </reaction>
</comment>
<dbReference type="GO" id="GO:0002130">
    <property type="term" value="P:wobble position ribose methylation"/>
    <property type="evidence" value="ECO:0007669"/>
    <property type="project" value="TreeGrafter"/>
</dbReference>
<evidence type="ECO:0000313" key="11">
    <source>
        <dbReference type="Proteomes" id="UP001216384"/>
    </source>
</evidence>
<evidence type="ECO:0000313" key="10">
    <source>
        <dbReference type="EMBL" id="MDC4183346.1"/>
    </source>
</evidence>
<dbReference type="GO" id="GO:0003723">
    <property type="term" value="F:RNA binding"/>
    <property type="evidence" value="ECO:0007669"/>
    <property type="project" value="InterPro"/>
</dbReference>
<comment type="similarity">
    <text evidence="6">Belongs to the class IV-like SAM-binding methyltransferase superfamily. RNA methyltransferase TrmH family. TrmL subfamily.</text>
</comment>
<comment type="subcellular location">
    <subcellularLocation>
        <location evidence="6">Cytoplasm</location>
    </subcellularLocation>
</comment>
<keyword evidence="4 6" id="KW-0949">S-adenosyl-L-methionine</keyword>
<evidence type="ECO:0000259" key="8">
    <source>
        <dbReference type="Pfam" id="PF00588"/>
    </source>
</evidence>
<reference evidence="10 12" key="1">
    <citation type="submission" date="2021-11" db="EMBL/GenBank/DDBJ databases">
        <title>Description of Mycoplasma bradburyaesp. nov.from sea birds: a tribute to a great mycoplasmologist.</title>
        <authorList>
            <person name="Ramirez A.S."/>
            <person name="Poveda C."/>
            <person name="Suarez-Perez A."/>
            <person name="Rosales R.S."/>
            <person name="Dijkman R."/>
            <person name="Feberwee A."/>
            <person name="Spergser J."/>
            <person name="Szostak M.P."/>
            <person name="Ressel L."/>
            <person name="Calabuig P."/>
            <person name="Catania S."/>
            <person name="Gobbo F."/>
            <person name="Timofte D."/>
            <person name="Poveda J.B."/>
        </authorList>
    </citation>
    <scope>NUCLEOTIDE SEQUENCE</scope>
    <source>
        <strain evidence="9 12">T158</strain>
        <strain evidence="10">T264</strain>
    </source>
</reference>
<dbReference type="InterPro" id="IPR016914">
    <property type="entry name" value="TrmL"/>
</dbReference>
<dbReference type="PANTHER" id="PTHR42971">
    <property type="entry name" value="TRNA (CYTIDINE(34)-2'-O)-METHYLTRANSFERASE"/>
    <property type="match status" value="1"/>
</dbReference>
<evidence type="ECO:0000256" key="2">
    <source>
        <dbReference type="ARBA" id="ARBA00022603"/>
    </source>
</evidence>
<dbReference type="PIRSF" id="PIRSF029256">
    <property type="entry name" value="SpoU_TrmH_prd"/>
    <property type="match status" value="1"/>
</dbReference>
<dbReference type="RefSeq" id="WP_255034934.1">
    <property type="nucleotide sequence ID" value="NZ_CP101414.1"/>
</dbReference>
<organism evidence="10 11">
    <name type="scientific">Mycoplasma bradburyae</name>
    <dbReference type="NCBI Taxonomy" id="2963128"/>
    <lineage>
        <taxon>Bacteria</taxon>
        <taxon>Bacillati</taxon>
        <taxon>Mycoplasmatota</taxon>
        <taxon>Mollicutes</taxon>
        <taxon>Mycoplasmataceae</taxon>
        <taxon>Mycoplasma</taxon>
    </lineage>
</organism>
<dbReference type="GO" id="GO:0008175">
    <property type="term" value="F:tRNA methyltransferase activity"/>
    <property type="evidence" value="ECO:0007669"/>
    <property type="project" value="UniProtKB-UniRule"/>
</dbReference>
<keyword evidence="3 6" id="KW-0808">Transferase</keyword>
<dbReference type="PANTHER" id="PTHR42971:SF1">
    <property type="entry name" value="TRNA (CYTIDINE(34)-2'-O)-METHYLTRANSFERASE"/>
    <property type="match status" value="1"/>
</dbReference>
<comment type="caution">
    <text evidence="6">Lacks conserved residue(s) required for the propagation of feature annotation.</text>
</comment>
<proteinExistence type="inferred from homology"/>
<dbReference type="HAMAP" id="MF_01885">
    <property type="entry name" value="tRNA_methyltr_TrmL"/>
    <property type="match status" value="1"/>
</dbReference>
<comment type="catalytic activity">
    <reaction evidence="6">
        <text>5-carboxymethylaminomethyluridine(34) in tRNA(Leu) + S-adenosyl-L-methionine = 5-carboxymethylaminomethyl-2'-O-methyluridine(34) in tRNA(Leu) + S-adenosyl-L-homocysteine + H(+)</text>
        <dbReference type="Rhea" id="RHEA:43088"/>
        <dbReference type="Rhea" id="RHEA-COMP:10333"/>
        <dbReference type="Rhea" id="RHEA-COMP:10334"/>
        <dbReference type="ChEBI" id="CHEBI:15378"/>
        <dbReference type="ChEBI" id="CHEBI:57856"/>
        <dbReference type="ChEBI" id="CHEBI:59789"/>
        <dbReference type="ChEBI" id="CHEBI:74508"/>
        <dbReference type="ChEBI" id="CHEBI:74511"/>
        <dbReference type="EC" id="2.1.1.207"/>
    </reaction>
</comment>
<comment type="function">
    <text evidence="6">Could methylate the ribose at the nucleotide 34 wobble position in tRNA.</text>
</comment>
<dbReference type="Proteomes" id="UP001216384">
    <property type="component" value="Unassembled WGS sequence"/>
</dbReference>
<evidence type="ECO:0000256" key="5">
    <source>
        <dbReference type="ARBA" id="ARBA00022694"/>
    </source>
</evidence>
<dbReference type="EMBL" id="JAJHZP010000013">
    <property type="protein sequence ID" value="MDC4183346.1"/>
    <property type="molecule type" value="Genomic_DNA"/>
</dbReference>
<dbReference type="InterPro" id="IPR029026">
    <property type="entry name" value="tRNA_m1G_MTases_N"/>
</dbReference>
<keyword evidence="5 6" id="KW-0819">tRNA processing</keyword>
<dbReference type="GO" id="GO:0005737">
    <property type="term" value="C:cytoplasm"/>
    <property type="evidence" value="ECO:0007669"/>
    <property type="project" value="UniProtKB-SubCell"/>
</dbReference>
<feature type="domain" description="tRNA/rRNA methyltransferase SpoU type" evidence="8">
    <location>
        <begin position="5"/>
        <end position="150"/>
    </location>
</feature>
<dbReference type="InterPro" id="IPR001537">
    <property type="entry name" value="SpoU_MeTrfase"/>
</dbReference>
<feature type="binding site" evidence="6 7">
    <location>
        <position position="130"/>
    </location>
    <ligand>
        <name>S-adenosyl-L-methionine</name>
        <dbReference type="ChEBI" id="CHEBI:59789"/>
    </ligand>
</feature>
<keyword evidence="12" id="KW-1185">Reference proteome</keyword>
<feature type="binding site" evidence="6 7">
    <location>
        <position position="138"/>
    </location>
    <ligand>
        <name>S-adenosyl-L-methionine</name>
        <dbReference type="ChEBI" id="CHEBI:59789"/>
    </ligand>
</feature>
<dbReference type="CDD" id="cd18094">
    <property type="entry name" value="SpoU-like_TrmL"/>
    <property type="match status" value="1"/>
</dbReference>
<evidence type="ECO:0000256" key="4">
    <source>
        <dbReference type="ARBA" id="ARBA00022691"/>
    </source>
</evidence>
<gene>
    <name evidence="9" type="ORF">LNO68_02075</name>
    <name evidence="10" type="ORF">LNO71_01650</name>
</gene>
<protein>
    <recommendedName>
        <fullName evidence="6">Putative tRNA (cytidine(34)-2'-O)-methyltransferase</fullName>
        <ecNumber evidence="6">2.1.1.207</ecNumber>
    </recommendedName>
    <alternativeName>
        <fullName evidence="6">tRNA (cytidine/uridine-2'-O-)-methyltransferase</fullName>
    </alternativeName>
</protein>
<dbReference type="SUPFAM" id="SSF75217">
    <property type="entry name" value="alpha/beta knot"/>
    <property type="match status" value="1"/>
</dbReference>
<evidence type="ECO:0000313" key="9">
    <source>
        <dbReference type="EMBL" id="MDC4181971.1"/>
    </source>
</evidence>
<evidence type="ECO:0000256" key="1">
    <source>
        <dbReference type="ARBA" id="ARBA00022490"/>
    </source>
</evidence>
<evidence type="ECO:0000256" key="6">
    <source>
        <dbReference type="HAMAP-Rule" id="MF_01885"/>
    </source>
</evidence>
<comment type="caution">
    <text evidence="10">The sequence shown here is derived from an EMBL/GenBank/DDBJ whole genome shotgun (WGS) entry which is preliminary data.</text>
</comment>
<dbReference type="Pfam" id="PF00588">
    <property type="entry name" value="SpoU_methylase"/>
    <property type="match status" value="1"/>
</dbReference>
<dbReference type="InterPro" id="IPR029028">
    <property type="entry name" value="Alpha/beta_knot_MTases"/>
</dbReference>
<dbReference type="GO" id="GO:0008757">
    <property type="term" value="F:S-adenosylmethionine-dependent methyltransferase activity"/>
    <property type="evidence" value="ECO:0007669"/>
    <property type="project" value="UniProtKB-UniRule"/>
</dbReference>
<dbReference type="AlphaFoldDB" id="A0AAW6HNZ7"/>
<evidence type="ECO:0000313" key="12">
    <source>
        <dbReference type="Proteomes" id="UP001220940"/>
    </source>
</evidence>
<dbReference type="Gene3D" id="3.40.1280.10">
    <property type="match status" value="1"/>
</dbReference>
<accession>A0AAW6HNZ7</accession>
<dbReference type="Proteomes" id="UP001220940">
    <property type="component" value="Unassembled WGS sequence"/>
</dbReference>
<evidence type="ECO:0000256" key="7">
    <source>
        <dbReference type="PIRSR" id="PIRSR029256-1"/>
    </source>
</evidence>